<dbReference type="InterPro" id="IPR001841">
    <property type="entry name" value="Znf_RING"/>
</dbReference>
<organism evidence="4 5">
    <name type="scientific">Neonectria magnoliae</name>
    <dbReference type="NCBI Taxonomy" id="2732573"/>
    <lineage>
        <taxon>Eukaryota</taxon>
        <taxon>Fungi</taxon>
        <taxon>Dikarya</taxon>
        <taxon>Ascomycota</taxon>
        <taxon>Pezizomycotina</taxon>
        <taxon>Sordariomycetes</taxon>
        <taxon>Hypocreomycetidae</taxon>
        <taxon>Hypocreales</taxon>
        <taxon>Nectriaceae</taxon>
        <taxon>Neonectria</taxon>
    </lineage>
</organism>
<evidence type="ECO:0000256" key="2">
    <source>
        <dbReference type="SAM" id="SignalP"/>
    </source>
</evidence>
<dbReference type="InterPro" id="IPR013083">
    <property type="entry name" value="Znf_RING/FYVE/PHD"/>
</dbReference>
<feature type="domain" description="RING-type" evidence="3">
    <location>
        <begin position="127"/>
        <end position="185"/>
    </location>
</feature>
<evidence type="ECO:0000256" key="1">
    <source>
        <dbReference type="PROSITE-ProRule" id="PRU00175"/>
    </source>
</evidence>
<feature type="signal peptide" evidence="2">
    <location>
        <begin position="1"/>
        <end position="23"/>
    </location>
</feature>
<name>A0ABR1HEV0_9HYPO</name>
<accession>A0ABR1HEV0</accession>
<proteinExistence type="predicted"/>
<dbReference type="SUPFAM" id="SSF57850">
    <property type="entry name" value="RING/U-box"/>
    <property type="match status" value="1"/>
</dbReference>
<comment type="caution">
    <text evidence="4">The sequence shown here is derived from an EMBL/GenBank/DDBJ whole genome shotgun (WGS) entry which is preliminary data.</text>
</comment>
<sequence length="207" mass="22994">MEKVGIILLALFLFIILLGPLTCFKLSREEKPKIYNPQPNQLDDARRKLSTYTTCSTVAQRTGQGRNADVEAVAPPSEFGECPICIGPLIPQPVHTPGSDPLSTLAQVASVTTKSPARSQTTSQEPCMAEVNDVQRQSREADTQSIRSDAVDDDILTLNSCGHSFHCKCLSSWFLIERHDCPVCREPYYKTSKVRREQRTFTVPPSL</sequence>
<keyword evidence="5" id="KW-1185">Reference proteome</keyword>
<evidence type="ECO:0000313" key="4">
    <source>
        <dbReference type="EMBL" id="KAK7419709.1"/>
    </source>
</evidence>
<keyword evidence="1" id="KW-0863">Zinc-finger</keyword>
<dbReference type="Gene3D" id="3.30.40.10">
    <property type="entry name" value="Zinc/RING finger domain, C3HC4 (zinc finger)"/>
    <property type="match status" value="1"/>
</dbReference>
<dbReference type="Pfam" id="PF13639">
    <property type="entry name" value="zf-RING_2"/>
    <property type="match status" value="1"/>
</dbReference>
<dbReference type="SMART" id="SM00184">
    <property type="entry name" value="RING"/>
    <property type="match status" value="1"/>
</dbReference>
<protein>
    <recommendedName>
        <fullName evidence="3">RING-type domain-containing protein</fullName>
    </recommendedName>
</protein>
<keyword evidence="1" id="KW-0862">Zinc</keyword>
<keyword evidence="2" id="KW-0732">Signal</keyword>
<dbReference type="EMBL" id="JAZAVK010000145">
    <property type="protein sequence ID" value="KAK7419709.1"/>
    <property type="molecule type" value="Genomic_DNA"/>
</dbReference>
<gene>
    <name evidence="4" type="ORF">QQZ08_010722</name>
</gene>
<reference evidence="4 5" key="1">
    <citation type="journal article" date="2025" name="Microbiol. Resour. Announc.">
        <title>Draft genome sequences for Neonectria magnoliae and Neonectria punicea, canker pathogens of Liriodendron tulipifera and Acer saccharum in West Virginia.</title>
        <authorList>
            <person name="Petronek H.M."/>
            <person name="Kasson M.T."/>
            <person name="Metheny A.M."/>
            <person name="Stauder C.M."/>
            <person name="Lovett B."/>
            <person name="Lynch S.C."/>
            <person name="Garnas J.R."/>
            <person name="Kasson L.R."/>
            <person name="Stajich J.E."/>
        </authorList>
    </citation>
    <scope>NUCLEOTIDE SEQUENCE [LARGE SCALE GENOMIC DNA]</scope>
    <source>
        <strain evidence="4 5">NRRL 64651</strain>
    </source>
</reference>
<dbReference type="Proteomes" id="UP001498421">
    <property type="component" value="Unassembled WGS sequence"/>
</dbReference>
<dbReference type="PROSITE" id="PS50089">
    <property type="entry name" value="ZF_RING_2"/>
    <property type="match status" value="1"/>
</dbReference>
<evidence type="ECO:0000313" key="5">
    <source>
        <dbReference type="Proteomes" id="UP001498421"/>
    </source>
</evidence>
<evidence type="ECO:0000259" key="3">
    <source>
        <dbReference type="PROSITE" id="PS50089"/>
    </source>
</evidence>
<keyword evidence="1" id="KW-0479">Metal-binding</keyword>
<feature type="chain" id="PRO_5045129262" description="RING-type domain-containing protein" evidence="2">
    <location>
        <begin position="24"/>
        <end position="207"/>
    </location>
</feature>